<dbReference type="PANTHER" id="PTHR19300">
    <property type="entry name" value="BETA-1,4-GALACTOSYLTRANSFERASE"/>
    <property type="match status" value="1"/>
</dbReference>
<dbReference type="InterPro" id="IPR003859">
    <property type="entry name" value="Galactosyl_T"/>
</dbReference>
<dbReference type="EC" id="2.4.1.-" evidence="16"/>
<dbReference type="InterPro" id="IPR029044">
    <property type="entry name" value="Nucleotide-diphossugar_trans"/>
</dbReference>
<evidence type="ECO:0000256" key="4">
    <source>
        <dbReference type="ARBA" id="ARBA00005735"/>
    </source>
</evidence>
<keyword evidence="20" id="KW-1185">Reference proteome</keyword>
<evidence type="ECO:0000256" key="9">
    <source>
        <dbReference type="ARBA" id="ARBA00022968"/>
    </source>
</evidence>
<keyword evidence="13 16" id="KW-0325">Glycoprotein</keyword>
<evidence type="ECO:0000313" key="19">
    <source>
        <dbReference type="EMBL" id="KAK9501258.1"/>
    </source>
</evidence>
<evidence type="ECO:0000256" key="6">
    <source>
        <dbReference type="ARBA" id="ARBA00022679"/>
    </source>
</evidence>
<evidence type="ECO:0000256" key="1">
    <source>
        <dbReference type="ARBA" id="ARBA00001936"/>
    </source>
</evidence>
<evidence type="ECO:0000256" key="12">
    <source>
        <dbReference type="ARBA" id="ARBA00023136"/>
    </source>
</evidence>
<evidence type="ECO:0000256" key="8">
    <source>
        <dbReference type="ARBA" id="ARBA00022723"/>
    </source>
</evidence>
<dbReference type="GO" id="GO:0046525">
    <property type="term" value="F:xylosylprotein 4-beta-galactosyltransferase activity"/>
    <property type="evidence" value="ECO:0007669"/>
    <property type="project" value="UniProtKB-EC"/>
</dbReference>
<sequence>MLVLSYLYSIMHSNIFRSVRYRFFFVCIFITFILSVYFSLAFLASTSTEGCNCPNDNLKTKFKSKHLLGVVVPFRDRFEELLEFAPHMHNFLSNQQINHKIFIINQVDQYRFNRASLINVGFLIATSEGCDYIAMHDVDLLPLNPSLSYAYPTSGLYHVASPEFHPKYHYKNFVGGILIIKEEDFLAVNGMSNKYWGWGLEDDEFFVRLKEAGLNITRPTNLTTDIVNTFRHVHDRVARKRDMAKCYNQKEVTRRRDRVTGLKDVSYTLKSRQLVTVNGAELNVINILLRCNRTITPWCLCSEEKKQAGTVFKRTSVR</sequence>
<dbReference type="InterPro" id="IPR027995">
    <property type="entry name" value="Galactosyl_T_N"/>
</dbReference>
<accession>A0AAW1CWM6</accession>
<dbReference type="PRINTS" id="PR02050">
    <property type="entry name" value="B14GALTRFASE"/>
</dbReference>
<feature type="transmembrane region" description="Helical" evidence="16">
    <location>
        <begin position="21"/>
        <end position="44"/>
    </location>
</feature>
<keyword evidence="9 16" id="KW-0735">Signal-anchor</keyword>
<protein>
    <recommendedName>
        <fullName evidence="16">Beta-1,4-N-acetylgalactosaminyltransferase</fullName>
        <ecNumber evidence="16">2.4.1.-</ecNumber>
    </recommendedName>
    <alternativeName>
        <fullName evidence="16">Beta-4-GalNAcT</fullName>
    </alternativeName>
</protein>
<dbReference type="InterPro" id="IPR027791">
    <property type="entry name" value="Galactosyl_T_C"/>
</dbReference>
<evidence type="ECO:0000256" key="2">
    <source>
        <dbReference type="ARBA" id="ARBA00004323"/>
    </source>
</evidence>
<evidence type="ECO:0000256" key="10">
    <source>
        <dbReference type="ARBA" id="ARBA00022989"/>
    </source>
</evidence>
<comment type="subcellular location">
    <subcellularLocation>
        <location evidence="2">Golgi apparatus membrane</location>
        <topology evidence="2">Single-pass type II membrane protein</topology>
    </subcellularLocation>
    <subcellularLocation>
        <location evidence="16">Membrane</location>
        <topology evidence="16">Single-pass type II membrane protein</topology>
    </subcellularLocation>
</comment>
<evidence type="ECO:0000256" key="3">
    <source>
        <dbReference type="ARBA" id="ARBA00004922"/>
    </source>
</evidence>
<dbReference type="GO" id="GO:0005975">
    <property type="term" value="P:carbohydrate metabolic process"/>
    <property type="evidence" value="ECO:0007669"/>
    <property type="project" value="InterPro"/>
</dbReference>
<feature type="domain" description="Galactosyltransferase C-terminal" evidence="17">
    <location>
        <begin position="157"/>
        <end position="232"/>
    </location>
</feature>
<gene>
    <name evidence="19" type="ORF">O3M35_012001</name>
</gene>
<proteinExistence type="inferred from homology"/>
<keyword evidence="8 16" id="KW-0479">Metal-binding</keyword>
<dbReference type="GO" id="GO:0030166">
    <property type="term" value="P:proteoglycan biosynthetic process"/>
    <property type="evidence" value="ECO:0007669"/>
    <property type="project" value="TreeGrafter"/>
</dbReference>
<evidence type="ECO:0000256" key="16">
    <source>
        <dbReference type="RuleBase" id="RU368121"/>
    </source>
</evidence>
<keyword evidence="5 16" id="KW-0328">Glycosyltransferase</keyword>
<dbReference type="PANTHER" id="PTHR19300:SF30">
    <property type="entry name" value="BETA-1,4-GALACTOSYLTRANSFERASE 7"/>
    <property type="match status" value="1"/>
</dbReference>
<dbReference type="SUPFAM" id="SSF53448">
    <property type="entry name" value="Nucleotide-diphospho-sugar transferases"/>
    <property type="match status" value="1"/>
</dbReference>
<comment type="cofactor">
    <cofactor evidence="1 16">
        <name>Mn(2+)</name>
        <dbReference type="ChEBI" id="CHEBI:29035"/>
    </cofactor>
</comment>
<keyword evidence="14 16" id="KW-0464">Manganese</keyword>
<dbReference type="Pfam" id="PF02709">
    <property type="entry name" value="Glyco_transf_7C"/>
    <property type="match status" value="1"/>
</dbReference>
<comment type="function">
    <text evidence="16">Catalyzes the transfer of galactose onto proteins or lipids.</text>
</comment>
<comment type="pathway">
    <text evidence="3 16">Protein modification; protein glycosylation.</text>
</comment>
<evidence type="ECO:0000256" key="14">
    <source>
        <dbReference type="ARBA" id="ARBA00023211"/>
    </source>
</evidence>
<evidence type="ECO:0000256" key="7">
    <source>
        <dbReference type="ARBA" id="ARBA00022692"/>
    </source>
</evidence>
<evidence type="ECO:0000259" key="17">
    <source>
        <dbReference type="Pfam" id="PF02709"/>
    </source>
</evidence>
<keyword evidence="10 16" id="KW-1133">Transmembrane helix</keyword>
<evidence type="ECO:0000256" key="11">
    <source>
        <dbReference type="ARBA" id="ARBA00023034"/>
    </source>
</evidence>
<evidence type="ECO:0000259" key="18">
    <source>
        <dbReference type="Pfam" id="PF13733"/>
    </source>
</evidence>
<keyword evidence="7 16" id="KW-0812">Transmembrane</keyword>
<evidence type="ECO:0000313" key="20">
    <source>
        <dbReference type="Proteomes" id="UP001461498"/>
    </source>
</evidence>
<evidence type="ECO:0000256" key="15">
    <source>
        <dbReference type="ARBA" id="ARBA00051458"/>
    </source>
</evidence>
<organism evidence="19 20">
    <name type="scientific">Rhynocoris fuscipes</name>
    <dbReference type="NCBI Taxonomy" id="488301"/>
    <lineage>
        <taxon>Eukaryota</taxon>
        <taxon>Metazoa</taxon>
        <taxon>Ecdysozoa</taxon>
        <taxon>Arthropoda</taxon>
        <taxon>Hexapoda</taxon>
        <taxon>Insecta</taxon>
        <taxon>Pterygota</taxon>
        <taxon>Neoptera</taxon>
        <taxon>Paraneoptera</taxon>
        <taxon>Hemiptera</taxon>
        <taxon>Heteroptera</taxon>
        <taxon>Panheteroptera</taxon>
        <taxon>Cimicomorpha</taxon>
        <taxon>Reduviidae</taxon>
        <taxon>Harpactorinae</taxon>
        <taxon>Harpactorini</taxon>
        <taxon>Rhynocoris</taxon>
    </lineage>
</organism>
<feature type="domain" description="Galactosyltransferase N-terminal" evidence="18">
    <location>
        <begin position="63"/>
        <end position="149"/>
    </location>
</feature>
<dbReference type="FunFam" id="3.90.550.10:FF:000062">
    <property type="entry name" value="beta-1,4-galactosyltransferase 7 isoform X1"/>
    <property type="match status" value="1"/>
</dbReference>
<reference evidence="19 20" key="1">
    <citation type="submission" date="2022-12" db="EMBL/GenBank/DDBJ databases">
        <title>Chromosome-level genome assembly of true bugs.</title>
        <authorList>
            <person name="Ma L."/>
            <person name="Li H."/>
        </authorList>
    </citation>
    <scope>NUCLEOTIDE SEQUENCE [LARGE SCALE GENOMIC DNA]</scope>
    <source>
        <strain evidence="19">Lab_2022b</strain>
    </source>
</reference>
<keyword evidence="11" id="KW-0333">Golgi apparatus</keyword>
<dbReference type="Pfam" id="PF13733">
    <property type="entry name" value="Glyco_transf_7N"/>
    <property type="match status" value="1"/>
</dbReference>
<dbReference type="Proteomes" id="UP001461498">
    <property type="component" value="Unassembled WGS sequence"/>
</dbReference>
<dbReference type="GO" id="GO:0046872">
    <property type="term" value="F:metal ion binding"/>
    <property type="evidence" value="ECO:0007669"/>
    <property type="project" value="UniProtKB-UniRule"/>
</dbReference>
<dbReference type="GO" id="GO:0000139">
    <property type="term" value="C:Golgi membrane"/>
    <property type="evidence" value="ECO:0007669"/>
    <property type="project" value="UniProtKB-SubCell"/>
</dbReference>
<dbReference type="Gene3D" id="3.90.550.10">
    <property type="entry name" value="Spore Coat Polysaccharide Biosynthesis Protein SpsA, Chain A"/>
    <property type="match status" value="1"/>
</dbReference>
<dbReference type="CDD" id="cd00899">
    <property type="entry name" value="b4GalT"/>
    <property type="match status" value="1"/>
</dbReference>
<comment type="similarity">
    <text evidence="4 16">Belongs to the glycosyltransferase 7 family.</text>
</comment>
<comment type="catalytic activity">
    <reaction evidence="15">
        <text>3-O-(beta-D-xylosyl)-L-seryl-[protein] + UDP-alpha-D-galactose = 3-O-(beta-D-galactosyl-(1-&gt;4)-beta-D-xylosyl)-L-seryl-[protein] + UDP + H(+)</text>
        <dbReference type="Rhea" id="RHEA:15297"/>
        <dbReference type="Rhea" id="RHEA-COMP:12567"/>
        <dbReference type="Rhea" id="RHEA-COMP:12570"/>
        <dbReference type="ChEBI" id="CHEBI:15378"/>
        <dbReference type="ChEBI" id="CHEBI:58223"/>
        <dbReference type="ChEBI" id="CHEBI:66914"/>
        <dbReference type="ChEBI" id="CHEBI:132085"/>
        <dbReference type="ChEBI" id="CHEBI:132088"/>
        <dbReference type="EC" id="2.4.1.133"/>
    </reaction>
</comment>
<name>A0AAW1CWM6_9HEMI</name>
<evidence type="ECO:0000256" key="5">
    <source>
        <dbReference type="ARBA" id="ARBA00022676"/>
    </source>
</evidence>
<keyword evidence="6 16" id="KW-0808">Transferase</keyword>
<dbReference type="AlphaFoldDB" id="A0AAW1CWM6"/>
<evidence type="ECO:0000256" key="13">
    <source>
        <dbReference type="ARBA" id="ARBA00023180"/>
    </source>
</evidence>
<dbReference type="EMBL" id="JAPXFL010000009">
    <property type="protein sequence ID" value="KAK9501258.1"/>
    <property type="molecule type" value="Genomic_DNA"/>
</dbReference>
<keyword evidence="12 16" id="KW-0472">Membrane</keyword>
<comment type="caution">
    <text evidence="19">The sequence shown here is derived from an EMBL/GenBank/DDBJ whole genome shotgun (WGS) entry which is preliminary data.</text>
</comment>